<dbReference type="RefSeq" id="WP_119608591.1">
    <property type="nucleotide sequence ID" value="NZ_QXFH01000075.1"/>
</dbReference>
<evidence type="ECO:0000313" key="2">
    <source>
        <dbReference type="Proteomes" id="UP000266067"/>
    </source>
</evidence>
<evidence type="ECO:0008006" key="3">
    <source>
        <dbReference type="Google" id="ProtNLM"/>
    </source>
</evidence>
<protein>
    <recommendedName>
        <fullName evidence="3">HIT domain-containing protein</fullName>
    </recommendedName>
</protein>
<sequence>MSLIYETPNFVVEAVQLPLVTRLDGGHISISPKIKLDNRTLLTPKLAIEQMYLTMLVGEAMTIGLNNCGIDIGRINYQDNGNWGVLKPEGPFLHVHLYGRAKSAKVHKYGEACDFPFRQTGFYDDFEPLNVDDIEEIRKQINILLETEKYIFSNWVN</sequence>
<reference evidence="1 2" key="1">
    <citation type="submission" date="2018-08" db="EMBL/GenBank/DDBJ databases">
        <title>Proposal of Muricauda 72 sp.nov. and Muricauda NH166 sp.nov., isolated from seawater.</title>
        <authorList>
            <person name="Cheng H."/>
            <person name="Wu Y.-H."/>
            <person name="Guo L.-L."/>
            <person name="Xu X.-W."/>
        </authorList>
    </citation>
    <scope>NUCLEOTIDE SEQUENCE [LARGE SCALE GENOMIC DNA]</scope>
    <source>
        <strain evidence="1 2">KCTC 22173</strain>
    </source>
</reference>
<gene>
    <name evidence="1" type="ORF">D2V08_12990</name>
</gene>
<comment type="caution">
    <text evidence="1">The sequence shown here is derived from an EMBL/GenBank/DDBJ whole genome shotgun (WGS) entry which is preliminary data.</text>
</comment>
<keyword evidence="2" id="KW-1185">Reference proteome</keyword>
<organism evidence="1 2">
    <name type="scientific">Flagellimonas lutimaris</name>
    <dbReference type="NCBI Taxonomy" id="475082"/>
    <lineage>
        <taxon>Bacteria</taxon>
        <taxon>Pseudomonadati</taxon>
        <taxon>Bacteroidota</taxon>
        <taxon>Flavobacteriia</taxon>
        <taxon>Flavobacteriales</taxon>
        <taxon>Flavobacteriaceae</taxon>
        <taxon>Flagellimonas</taxon>
    </lineage>
</organism>
<dbReference type="EMBL" id="QXFH01000075">
    <property type="protein sequence ID" value="RIV31665.1"/>
    <property type="molecule type" value="Genomic_DNA"/>
</dbReference>
<dbReference type="Proteomes" id="UP000266067">
    <property type="component" value="Unassembled WGS sequence"/>
</dbReference>
<evidence type="ECO:0000313" key="1">
    <source>
        <dbReference type="EMBL" id="RIV31665.1"/>
    </source>
</evidence>
<dbReference type="AlphaFoldDB" id="A0A3A1N5F4"/>
<accession>A0A3A1N5F4</accession>
<name>A0A3A1N5F4_9FLAO</name>
<proteinExistence type="predicted"/>